<dbReference type="SUPFAM" id="SSF52833">
    <property type="entry name" value="Thioredoxin-like"/>
    <property type="match status" value="1"/>
</dbReference>
<comment type="similarity">
    <text evidence="1">Belongs to the thioredoxin family. DsbA subfamily.</text>
</comment>
<proteinExistence type="inferred from homology"/>
<keyword evidence="7" id="KW-0472">Membrane</keyword>
<comment type="caution">
    <text evidence="9">The sequence shown here is derived from an EMBL/GenBank/DDBJ whole genome shotgun (WGS) entry which is preliminary data.</text>
</comment>
<gene>
    <name evidence="9" type="ORF">B0I33_11469</name>
</gene>
<evidence type="ECO:0000259" key="8">
    <source>
        <dbReference type="Pfam" id="PF13462"/>
    </source>
</evidence>
<dbReference type="RefSeq" id="WP_106182173.1">
    <property type="nucleotide sequence ID" value="NZ_PVNH01000014.1"/>
</dbReference>
<dbReference type="CDD" id="cd02972">
    <property type="entry name" value="DsbA_family"/>
    <property type="match status" value="1"/>
</dbReference>
<protein>
    <submittedName>
        <fullName evidence="9">Protein-disulfide isomerase</fullName>
    </submittedName>
</protein>
<dbReference type="InterPro" id="IPR036249">
    <property type="entry name" value="Thioredoxin-like_sf"/>
</dbReference>
<keyword evidence="3" id="KW-0560">Oxidoreductase</keyword>
<dbReference type="EMBL" id="PVNH01000014">
    <property type="protein sequence ID" value="PRX43609.1"/>
    <property type="molecule type" value="Genomic_DNA"/>
</dbReference>
<evidence type="ECO:0000313" key="9">
    <source>
        <dbReference type="EMBL" id="PRX43609.1"/>
    </source>
</evidence>
<evidence type="ECO:0000256" key="1">
    <source>
        <dbReference type="ARBA" id="ARBA00005791"/>
    </source>
</evidence>
<reference evidence="9 10" key="1">
    <citation type="submission" date="2018-03" db="EMBL/GenBank/DDBJ databases">
        <title>Genomic Encyclopedia of Type Strains, Phase III (KMG-III): the genomes of soil and plant-associated and newly described type strains.</title>
        <authorList>
            <person name="Whitman W."/>
        </authorList>
    </citation>
    <scope>NUCLEOTIDE SEQUENCE [LARGE SCALE GENOMIC DNA]</scope>
    <source>
        <strain evidence="9 10">CGMCC 4.7125</strain>
    </source>
</reference>
<dbReference type="OrthoDB" id="117402at2"/>
<evidence type="ECO:0000256" key="2">
    <source>
        <dbReference type="ARBA" id="ARBA00022729"/>
    </source>
</evidence>
<accession>A0A2T0LKX6</accession>
<feature type="transmembrane region" description="Helical" evidence="7">
    <location>
        <begin position="34"/>
        <end position="54"/>
    </location>
</feature>
<feature type="region of interest" description="Disordered" evidence="6">
    <location>
        <begin position="1"/>
        <end position="28"/>
    </location>
</feature>
<dbReference type="PANTHER" id="PTHR13887:SF14">
    <property type="entry name" value="DISULFIDE BOND FORMATION PROTEIN D"/>
    <property type="match status" value="1"/>
</dbReference>
<keyword evidence="7" id="KW-0812">Transmembrane</keyword>
<dbReference type="PANTHER" id="PTHR13887">
    <property type="entry name" value="GLUTATHIONE S-TRANSFERASE KAPPA"/>
    <property type="match status" value="1"/>
</dbReference>
<feature type="domain" description="Thioredoxin-like fold" evidence="8">
    <location>
        <begin position="86"/>
        <end position="262"/>
    </location>
</feature>
<keyword evidence="10" id="KW-1185">Reference proteome</keyword>
<dbReference type="Proteomes" id="UP000238362">
    <property type="component" value="Unassembled WGS sequence"/>
</dbReference>
<evidence type="ECO:0000256" key="7">
    <source>
        <dbReference type="SAM" id="Phobius"/>
    </source>
</evidence>
<dbReference type="GO" id="GO:0016491">
    <property type="term" value="F:oxidoreductase activity"/>
    <property type="evidence" value="ECO:0007669"/>
    <property type="project" value="UniProtKB-KW"/>
</dbReference>
<dbReference type="Pfam" id="PF13462">
    <property type="entry name" value="Thioredoxin_4"/>
    <property type="match status" value="1"/>
</dbReference>
<evidence type="ECO:0000256" key="5">
    <source>
        <dbReference type="ARBA" id="ARBA00023284"/>
    </source>
</evidence>
<dbReference type="AlphaFoldDB" id="A0A2T0LKX6"/>
<evidence type="ECO:0000313" key="10">
    <source>
        <dbReference type="Proteomes" id="UP000238362"/>
    </source>
</evidence>
<evidence type="ECO:0000256" key="4">
    <source>
        <dbReference type="ARBA" id="ARBA00023157"/>
    </source>
</evidence>
<keyword evidence="4" id="KW-1015">Disulfide bond</keyword>
<dbReference type="Gene3D" id="3.40.30.10">
    <property type="entry name" value="Glutaredoxin"/>
    <property type="match status" value="1"/>
</dbReference>
<keyword evidence="2" id="KW-0732">Signal</keyword>
<keyword evidence="5" id="KW-0676">Redox-active center</keyword>
<sequence length="268" mass="28969">MGGAERTARKRRQQQLTGKQAVARARGGPDRKKTAAVIGVVLLVAAVVIGGVLWTNASKNATEGQTIPTVQPASTDYEVRRDGLVVVSGSADAPTTIDVYADFLCPVCAQFEHSYGDEIERKVAAGELRLRTHMVPLLVEKSDPPGYSLDAANAALLAADAGEFTAYHDSLFAHQPEEGKRGYDKEQLIQLGRDLGIESQEFADGVREGRFDDELTAEMERVAQDPALQQDFGNGQRGFGTPTVVADGRIVDFSDPQWLDKLVSENRG</sequence>
<organism evidence="9 10">
    <name type="scientific">Prauserella shujinwangii</name>
    <dbReference type="NCBI Taxonomy" id="1453103"/>
    <lineage>
        <taxon>Bacteria</taxon>
        <taxon>Bacillati</taxon>
        <taxon>Actinomycetota</taxon>
        <taxon>Actinomycetes</taxon>
        <taxon>Pseudonocardiales</taxon>
        <taxon>Pseudonocardiaceae</taxon>
        <taxon>Prauserella</taxon>
    </lineage>
</organism>
<keyword evidence="9" id="KW-0413">Isomerase</keyword>
<dbReference type="GO" id="GO:0016853">
    <property type="term" value="F:isomerase activity"/>
    <property type="evidence" value="ECO:0007669"/>
    <property type="project" value="UniProtKB-KW"/>
</dbReference>
<evidence type="ECO:0000256" key="3">
    <source>
        <dbReference type="ARBA" id="ARBA00023002"/>
    </source>
</evidence>
<evidence type="ECO:0000256" key="6">
    <source>
        <dbReference type="SAM" id="MobiDB-lite"/>
    </source>
</evidence>
<keyword evidence="7" id="KW-1133">Transmembrane helix</keyword>
<dbReference type="InterPro" id="IPR012336">
    <property type="entry name" value="Thioredoxin-like_fold"/>
</dbReference>
<name>A0A2T0LKX6_9PSEU</name>